<dbReference type="PANTHER" id="PTHR11977">
    <property type="entry name" value="VILLIN"/>
    <property type="match status" value="1"/>
</dbReference>
<dbReference type="Pfam" id="PF00626">
    <property type="entry name" value="Gelsolin"/>
    <property type="match status" value="3"/>
</dbReference>
<dbReference type="SUPFAM" id="SSF55753">
    <property type="entry name" value="Actin depolymerizing proteins"/>
    <property type="match status" value="3"/>
</dbReference>
<reference evidence="2" key="1">
    <citation type="submission" date="2021-01" db="EMBL/GenBank/DDBJ databases">
        <authorList>
            <person name="Corre E."/>
            <person name="Pelletier E."/>
            <person name="Niang G."/>
            <person name="Scheremetjew M."/>
            <person name="Finn R."/>
            <person name="Kale V."/>
            <person name="Holt S."/>
            <person name="Cochrane G."/>
            <person name="Meng A."/>
            <person name="Brown T."/>
            <person name="Cohen L."/>
        </authorList>
    </citation>
    <scope>NUCLEOTIDE SEQUENCE</scope>
    <source>
        <strain evidence="2">CCMP147</strain>
    </source>
</reference>
<sequence length="401" mass="44987">MLKPEKINWKDTNLALIGSDLDKKIKKAAAENEPQWNHVGEAVELRVWRIEQFIVKAWPKSKYGKFHTGDSYVILNTYQPDPSKPKLAFDVHIWIGDESSQDEYGTAAYKMVELDDKLGGAAVQHREVQAKESQKFRGYFKKGITYLAGGVESGFKHVEPSAAEPHLYHVKGTKGNLIITQLPVRKDQLNSGDVFILTAGEDKVWLWIGSEANAEEKAKGREVARSFCKKGNVKVLDQGKNDGESEEPEFWEFLPRKAKTMGLFSKSMHIKAADDLDSKVKSFNPVLFQLPDAAAGSLSKVASAKPVHTGPTNTTSPRIKRKELNQKHGYLLDTGFHVFVWLGTDVKRETKVSAVPQSHEYFKKNKRPLLPVTLLKSGQEGSDFNDFFYDAPEESSCCTIM</sequence>
<dbReference type="InterPro" id="IPR007122">
    <property type="entry name" value="Villin/Gelsolin"/>
</dbReference>
<feature type="domain" description="Gelsolin-like" evidence="1">
    <location>
        <begin position="60"/>
        <end position="137"/>
    </location>
</feature>
<dbReference type="PRINTS" id="PR00597">
    <property type="entry name" value="GELSOLIN"/>
</dbReference>
<dbReference type="InterPro" id="IPR029006">
    <property type="entry name" value="ADF-H/Gelsolin-like_dom_sf"/>
</dbReference>
<dbReference type="GO" id="GO:0015629">
    <property type="term" value="C:actin cytoskeleton"/>
    <property type="evidence" value="ECO:0007669"/>
    <property type="project" value="TreeGrafter"/>
</dbReference>
<feature type="domain" description="Gelsolin-like" evidence="1">
    <location>
        <begin position="317"/>
        <end position="373"/>
    </location>
</feature>
<dbReference type="GO" id="GO:0051015">
    <property type="term" value="F:actin filament binding"/>
    <property type="evidence" value="ECO:0007669"/>
    <property type="project" value="InterPro"/>
</dbReference>
<dbReference type="SMART" id="SM00262">
    <property type="entry name" value="GEL"/>
    <property type="match status" value="2"/>
</dbReference>
<evidence type="ECO:0000259" key="1">
    <source>
        <dbReference type="Pfam" id="PF00626"/>
    </source>
</evidence>
<dbReference type="InterPro" id="IPR007123">
    <property type="entry name" value="Gelsolin-like_dom"/>
</dbReference>
<organism evidence="2">
    <name type="scientific">Pseudictyota dubia</name>
    <dbReference type="NCBI Taxonomy" id="2749911"/>
    <lineage>
        <taxon>Eukaryota</taxon>
        <taxon>Sar</taxon>
        <taxon>Stramenopiles</taxon>
        <taxon>Ochrophyta</taxon>
        <taxon>Bacillariophyta</taxon>
        <taxon>Mediophyceae</taxon>
        <taxon>Biddulphiophycidae</taxon>
        <taxon>Eupodiscales</taxon>
        <taxon>Odontellaceae</taxon>
        <taxon>Pseudictyota</taxon>
    </lineage>
</organism>
<dbReference type="Gene3D" id="3.40.20.10">
    <property type="entry name" value="Severin"/>
    <property type="match status" value="3"/>
</dbReference>
<accession>A0A7R9VD60</accession>
<dbReference type="GO" id="GO:0008154">
    <property type="term" value="P:actin polymerization or depolymerization"/>
    <property type="evidence" value="ECO:0007669"/>
    <property type="project" value="TreeGrafter"/>
</dbReference>
<proteinExistence type="predicted"/>
<dbReference type="CDD" id="cd11290">
    <property type="entry name" value="gelsolin_S1_like"/>
    <property type="match status" value="1"/>
</dbReference>
<dbReference type="EMBL" id="HBED01001562">
    <property type="protein sequence ID" value="CAD8291992.1"/>
    <property type="molecule type" value="Transcribed_RNA"/>
</dbReference>
<dbReference type="AlphaFoldDB" id="A0A7R9VD60"/>
<protein>
    <recommendedName>
        <fullName evidence="1">Gelsolin-like domain-containing protein</fullName>
    </recommendedName>
</protein>
<evidence type="ECO:0000313" key="2">
    <source>
        <dbReference type="EMBL" id="CAD8291992.1"/>
    </source>
</evidence>
<name>A0A7R9VD60_9STRA</name>
<dbReference type="GO" id="GO:0005737">
    <property type="term" value="C:cytoplasm"/>
    <property type="evidence" value="ECO:0007669"/>
    <property type="project" value="TreeGrafter"/>
</dbReference>
<gene>
    <name evidence="2" type="ORF">TDUB1175_LOCUS794</name>
</gene>
<dbReference type="PANTHER" id="PTHR11977:SF130">
    <property type="entry name" value="SEVERIN"/>
    <property type="match status" value="1"/>
</dbReference>
<feature type="domain" description="Gelsolin-like" evidence="1">
    <location>
        <begin position="185"/>
        <end position="227"/>
    </location>
</feature>